<evidence type="ECO:0000313" key="18">
    <source>
        <dbReference type="EMBL" id="CAH0107373.1"/>
    </source>
</evidence>
<evidence type="ECO:0000259" key="17">
    <source>
        <dbReference type="SMART" id="SM00752"/>
    </source>
</evidence>
<dbReference type="EC" id="4.1.1.90" evidence="2"/>
<evidence type="ECO:0000256" key="7">
    <source>
        <dbReference type="ARBA" id="ARBA00022990"/>
    </source>
</evidence>
<dbReference type="InterPro" id="IPR011051">
    <property type="entry name" value="RmlC_Cupin_sf"/>
</dbReference>
<accession>A0A8J2RPZ8</accession>
<dbReference type="AlphaFoldDB" id="A0A8J2RPZ8"/>
<sequence>MTAPRAIINKLGTVLDKCHQATWRLKDPSNLAVTRILFGFLMVLDIHFERGFAEVDHRFGDFTQCHFPLFDFVKPLTFQWMCMLYLLMWFGACGIMLGYNFKLSCLSFSVPYWYVLLLDKTSWNNHSYLYGLLSILLLFSSANHYCSIDAWINPNIRNKPVPNWNYILVKFQIFLLYFYAGVKKIDPEWLGGYSMKNLGSHSVFTPFKVFLSEETIEYYMVHLGGFFLDLTVGFWLLWPKSRPLALFFATSFHVMNAQLFTIGMFPYVCLATLPVFCDDDWPKRWIARCPGLLRKCLPDATKITYVADDSPAAAINDSPVEKRGKNSTFKITLMGLYVVTQLALPWSHSVTQGYNNWTNGLYGYSWDMMVHAWETMHVVVTVKDKTTGRINYLDTEVFVRNDKWVGHADMASIYQYAHCVKDRLGAVNMTDVAIYVDVWRSLNGRFQQRLIDPRVNLLEAEWSPFRPTRWLMPLLTELSAWRQKLNQLERTVFNWSDESRVAFVADFPGLSMDNYVPASVTNATIQVLEGQVELSIENGSRLFLNANDTASLPSSVMHKITTTSNIPACYMYTFIGSSSSSDSPSANASNRNAKSQQETTHEDVSLMTPFAKSLALVGQSLLNLVFGIPLVMHNK</sequence>
<dbReference type="EMBL" id="CAKKLH010000268">
    <property type="protein sequence ID" value="CAH0107373.1"/>
    <property type="molecule type" value="Genomic_DNA"/>
</dbReference>
<dbReference type="GO" id="GO:0008488">
    <property type="term" value="F:gamma-glutamyl carboxylase activity"/>
    <property type="evidence" value="ECO:0007669"/>
    <property type="project" value="UniProtKB-EC"/>
</dbReference>
<feature type="transmembrane region" description="Helical" evidence="16">
    <location>
        <begin position="218"/>
        <end position="238"/>
    </location>
</feature>
<evidence type="ECO:0000313" key="19">
    <source>
        <dbReference type="Proteomes" id="UP000789390"/>
    </source>
</evidence>
<evidence type="ECO:0000256" key="2">
    <source>
        <dbReference type="ARBA" id="ARBA00012248"/>
    </source>
</evidence>
<dbReference type="InterPro" id="IPR053934">
    <property type="entry name" value="HTTM_dom"/>
</dbReference>
<evidence type="ECO:0000256" key="10">
    <source>
        <dbReference type="ARBA" id="ARBA00023239"/>
    </source>
</evidence>
<evidence type="ECO:0000256" key="16">
    <source>
        <dbReference type="SAM" id="Phobius"/>
    </source>
</evidence>
<dbReference type="GO" id="GO:0019842">
    <property type="term" value="F:vitamin binding"/>
    <property type="evidence" value="ECO:0007669"/>
    <property type="project" value="TreeGrafter"/>
</dbReference>
<dbReference type="CDD" id="cd02208">
    <property type="entry name" value="cupin_RmlC-like"/>
    <property type="match status" value="1"/>
</dbReference>
<evidence type="ECO:0000256" key="6">
    <source>
        <dbReference type="ARBA" id="ARBA00022989"/>
    </source>
</evidence>
<evidence type="ECO:0000256" key="3">
    <source>
        <dbReference type="ARBA" id="ARBA00017054"/>
    </source>
</evidence>
<keyword evidence="7" id="KW-0007">Acetylation</keyword>
<evidence type="ECO:0000256" key="15">
    <source>
        <dbReference type="SAM" id="MobiDB-lite"/>
    </source>
</evidence>
<comment type="subcellular location">
    <subcellularLocation>
        <location evidence="1">Endoplasmic reticulum membrane</location>
        <topology evidence="1">Multi-pass membrane protein</topology>
    </subcellularLocation>
</comment>
<evidence type="ECO:0000256" key="14">
    <source>
        <dbReference type="ARBA" id="ARBA00048415"/>
    </source>
</evidence>
<feature type="transmembrane region" description="Helical" evidence="16">
    <location>
        <begin position="128"/>
        <end position="152"/>
    </location>
</feature>
<dbReference type="Proteomes" id="UP000789390">
    <property type="component" value="Unassembled WGS sequence"/>
</dbReference>
<proteinExistence type="predicted"/>
<evidence type="ECO:0000256" key="9">
    <source>
        <dbReference type="ARBA" id="ARBA00023157"/>
    </source>
</evidence>
<feature type="transmembrane region" description="Helical" evidence="16">
    <location>
        <begin position="164"/>
        <end position="182"/>
    </location>
</feature>
<dbReference type="InterPro" id="IPR007782">
    <property type="entry name" value="VKG_COase"/>
</dbReference>
<feature type="transmembrane region" description="Helical" evidence="16">
    <location>
        <begin position="245"/>
        <end position="268"/>
    </location>
</feature>
<dbReference type="Pfam" id="PF22777">
    <property type="entry name" value="VKGC_lumenal_dom"/>
    <property type="match status" value="1"/>
</dbReference>
<evidence type="ECO:0000256" key="13">
    <source>
        <dbReference type="ARBA" id="ARBA00032107"/>
    </source>
</evidence>
<evidence type="ECO:0000256" key="12">
    <source>
        <dbReference type="ARBA" id="ARBA00030249"/>
    </source>
</evidence>
<dbReference type="SUPFAM" id="SSF51182">
    <property type="entry name" value="RmlC-like cupins"/>
    <property type="match status" value="1"/>
</dbReference>
<reference evidence="18" key="1">
    <citation type="submission" date="2021-11" db="EMBL/GenBank/DDBJ databases">
        <authorList>
            <person name="Schell T."/>
        </authorList>
    </citation>
    <scope>NUCLEOTIDE SEQUENCE</scope>
    <source>
        <strain evidence="18">M5</strain>
    </source>
</reference>
<comment type="catalytic activity">
    <reaction evidence="14">
        <text>4-carboxy-L-glutamyl-[protein] + 2,3-epoxyphylloquinone + H2O + H(+) = phylloquinol + L-glutamyl-[protein] + CO2 + O2</text>
        <dbReference type="Rhea" id="RHEA:45140"/>
        <dbReference type="Rhea" id="RHEA-COMP:10208"/>
        <dbReference type="Rhea" id="RHEA-COMP:11094"/>
        <dbReference type="ChEBI" id="CHEBI:15377"/>
        <dbReference type="ChEBI" id="CHEBI:15378"/>
        <dbReference type="ChEBI" id="CHEBI:15379"/>
        <dbReference type="ChEBI" id="CHEBI:15759"/>
        <dbReference type="ChEBI" id="CHEBI:16526"/>
        <dbReference type="ChEBI" id="CHEBI:28433"/>
        <dbReference type="ChEBI" id="CHEBI:29973"/>
        <dbReference type="ChEBI" id="CHEBI:84990"/>
        <dbReference type="EC" id="4.1.1.90"/>
    </reaction>
    <physiologicalReaction direction="right-to-left" evidence="14">
        <dbReference type="Rhea" id="RHEA:45142"/>
    </physiologicalReaction>
</comment>
<keyword evidence="6 16" id="KW-1133">Transmembrane helix</keyword>
<keyword evidence="8 16" id="KW-0472">Membrane</keyword>
<dbReference type="OrthoDB" id="6335450at2759"/>
<keyword evidence="5" id="KW-0256">Endoplasmic reticulum</keyword>
<feature type="domain" description="HTTM-like" evidence="17">
    <location>
        <begin position="23"/>
        <end position="281"/>
    </location>
</feature>
<feature type="transmembrane region" description="Helical" evidence="16">
    <location>
        <begin position="82"/>
        <end position="101"/>
    </location>
</feature>
<evidence type="ECO:0000256" key="1">
    <source>
        <dbReference type="ARBA" id="ARBA00004477"/>
    </source>
</evidence>
<dbReference type="GO" id="GO:0005789">
    <property type="term" value="C:endoplasmic reticulum membrane"/>
    <property type="evidence" value="ECO:0007669"/>
    <property type="project" value="UniProtKB-SubCell"/>
</dbReference>
<dbReference type="InterPro" id="IPR053935">
    <property type="entry name" value="VKGC_lumenal_dom"/>
</dbReference>
<evidence type="ECO:0000256" key="5">
    <source>
        <dbReference type="ARBA" id="ARBA00022824"/>
    </source>
</evidence>
<evidence type="ECO:0000256" key="4">
    <source>
        <dbReference type="ARBA" id="ARBA00022692"/>
    </source>
</evidence>
<dbReference type="InterPro" id="IPR011020">
    <property type="entry name" value="HTTM-like"/>
</dbReference>
<feature type="compositionally biased region" description="Low complexity" evidence="15">
    <location>
        <begin position="580"/>
        <end position="595"/>
    </location>
</feature>
<protein>
    <recommendedName>
        <fullName evidence="3">Vitamin K-dependent gamma-carboxylase</fullName>
        <ecNumber evidence="2">4.1.1.90</ecNumber>
    </recommendedName>
    <alternativeName>
        <fullName evidence="11">Gamma-glutamyl carboxylase</fullName>
    </alternativeName>
    <alternativeName>
        <fullName evidence="12">Peptidyl-glutamate 4-carboxylase</fullName>
    </alternativeName>
    <alternativeName>
        <fullName evidence="13">Vitamin K gamma glutamyl carboxylase</fullName>
    </alternativeName>
</protein>
<comment type="caution">
    <text evidence="18">The sequence shown here is derived from an EMBL/GenBank/DDBJ whole genome shotgun (WGS) entry which is preliminary data.</text>
</comment>
<dbReference type="PANTHER" id="PTHR12639">
    <property type="entry name" value="VITAMIN K-DEPENDENT GAMMA-CARBOXYLASE"/>
    <property type="match status" value="1"/>
</dbReference>
<organism evidence="18 19">
    <name type="scientific">Daphnia galeata</name>
    <dbReference type="NCBI Taxonomy" id="27404"/>
    <lineage>
        <taxon>Eukaryota</taxon>
        <taxon>Metazoa</taxon>
        <taxon>Ecdysozoa</taxon>
        <taxon>Arthropoda</taxon>
        <taxon>Crustacea</taxon>
        <taxon>Branchiopoda</taxon>
        <taxon>Diplostraca</taxon>
        <taxon>Cladocera</taxon>
        <taxon>Anomopoda</taxon>
        <taxon>Daphniidae</taxon>
        <taxon>Daphnia</taxon>
    </lineage>
</organism>
<dbReference type="SMART" id="SM00752">
    <property type="entry name" value="HTTM"/>
    <property type="match status" value="1"/>
</dbReference>
<name>A0A8J2RPZ8_9CRUS</name>
<keyword evidence="9" id="KW-1015">Disulfide bond</keyword>
<keyword evidence="10" id="KW-0456">Lyase</keyword>
<evidence type="ECO:0000256" key="11">
    <source>
        <dbReference type="ARBA" id="ARBA00030083"/>
    </source>
</evidence>
<dbReference type="Pfam" id="PF05090">
    <property type="entry name" value="HTTM"/>
    <property type="match status" value="1"/>
</dbReference>
<dbReference type="PANTHER" id="PTHR12639:SF6">
    <property type="entry name" value="VITAMIN K-DEPENDENT GAMMA-CARBOXYLASE"/>
    <property type="match status" value="1"/>
</dbReference>
<keyword evidence="4 16" id="KW-0812">Transmembrane</keyword>
<keyword evidence="19" id="KW-1185">Reference proteome</keyword>
<gene>
    <name evidence="18" type="ORF">DGAL_LOCUS10665</name>
</gene>
<feature type="region of interest" description="Disordered" evidence="15">
    <location>
        <begin position="580"/>
        <end position="601"/>
    </location>
</feature>
<evidence type="ECO:0000256" key="8">
    <source>
        <dbReference type="ARBA" id="ARBA00023136"/>
    </source>
</evidence>